<evidence type="ECO:0000313" key="8">
    <source>
        <dbReference type="EMBL" id="OEG09723.1"/>
    </source>
</evidence>
<evidence type="ECO:0000256" key="6">
    <source>
        <dbReference type="SAM" id="Phobius"/>
    </source>
</evidence>
<feature type="region of interest" description="Disordered" evidence="5">
    <location>
        <begin position="31"/>
        <end position="92"/>
    </location>
</feature>
<dbReference type="Pfam" id="PF00746">
    <property type="entry name" value="Gram_pos_anchor"/>
    <property type="match status" value="1"/>
</dbReference>
<accession>A0A1E5GAK5</accession>
<reference evidence="9" key="1">
    <citation type="submission" date="2016-09" db="EMBL/GenBank/DDBJ databases">
        <authorList>
            <person name="Gulvik C.A."/>
        </authorList>
    </citation>
    <scope>NUCLEOTIDE SEQUENCE [LARGE SCALE GENOMIC DNA]</scope>
    <source>
        <strain evidence="9">DSM 23328</strain>
    </source>
</reference>
<keyword evidence="9" id="KW-1185">Reference proteome</keyword>
<sequence>MMKKKGWMIHFTLSFVLIGAFLLISNEKMNAADGGEAPTQGEIILFDDDSSNDSKPSETSDSREVPKTSGGATNTPDAPTPTKPKGRLPSTGDLVKAGISVGGLALIATVFIFFLIKKRKTAHENGGEGE</sequence>
<keyword evidence="4" id="KW-0572">Peptidoglycan-anchor</keyword>
<proteinExistence type="predicted"/>
<dbReference type="NCBIfam" id="TIGR01167">
    <property type="entry name" value="LPXTG_anchor"/>
    <property type="match status" value="1"/>
</dbReference>
<evidence type="ECO:0000313" key="9">
    <source>
        <dbReference type="Proteomes" id="UP000094068"/>
    </source>
</evidence>
<dbReference type="EMBL" id="MIJZ01000016">
    <property type="protein sequence ID" value="OEG09723.1"/>
    <property type="molecule type" value="Genomic_DNA"/>
</dbReference>
<evidence type="ECO:0000256" key="2">
    <source>
        <dbReference type="ARBA" id="ARBA00022525"/>
    </source>
</evidence>
<evidence type="ECO:0000256" key="5">
    <source>
        <dbReference type="SAM" id="MobiDB-lite"/>
    </source>
</evidence>
<comment type="caution">
    <text evidence="8">The sequence shown here is derived from an EMBL/GenBank/DDBJ whole genome shotgun (WGS) entry which is preliminary data.</text>
</comment>
<feature type="transmembrane region" description="Helical" evidence="6">
    <location>
        <begin position="7"/>
        <end position="24"/>
    </location>
</feature>
<dbReference type="AlphaFoldDB" id="A0A1E5GAK5"/>
<gene>
    <name evidence="8" type="ORF">BCR21_15400</name>
</gene>
<dbReference type="OrthoDB" id="2194588at2"/>
<keyword evidence="6" id="KW-0472">Membrane</keyword>
<name>A0A1E5GAK5_9ENTE</name>
<dbReference type="RefSeq" id="WP_069647401.1">
    <property type="nucleotide sequence ID" value="NZ_MIJZ01000016.1"/>
</dbReference>
<keyword evidence="6" id="KW-1133">Transmembrane helix</keyword>
<feature type="transmembrane region" description="Helical" evidence="6">
    <location>
        <begin position="97"/>
        <end position="116"/>
    </location>
</feature>
<keyword evidence="6" id="KW-0812">Transmembrane</keyword>
<dbReference type="InterPro" id="IPR019931">
    <property type="entry name" value="LPXTG_anchor"/>
</dbReference>
<dbReference type="STRING" id="903984.BCR21_15400"/>
<feature type="compositionally biased region" description="Basic and acidic residues" evidence="5">
    <location>
        <begin position="55"/>
        <end position="66"/>
    </location>
</feature>
<evidence type="ECO:0000256" key="1">
    <source>
        <dbReference type="ARBA" id="ARBA00022512"/>
    </source>
</evidence>
<evidence type="ECO:0000256" key="3">
    <source>
        <dbReference type="ARBA" id="ARBA00022729"/>
    </source>
</evidence>
<keyword evidence="2" id="KW-0964">Secreted</keyword>
<dbReference type="Proteomes" id="UP000094068">
    <property type="component" value="Unassembled WGS sequence"/>
</dbReference>
<evidence type="ECO:0000259" key="7">
    <source>
        <dbReference type="Pfam" id="PF00746"/>
    </source>
</evidence>
<evidence type="ECO:0000256" key="4">
    <source>
        <dbReference type="ARBA" id="ARBA00023088"/>
    </source>
</evidence>
<keyword evidence="1" id="KW-0134">Cell wall</keyword>
<feature type="domain" description="Gram-positive cocci surface proteins LPxTG" evidence="7">
    <location>
        <begin position="81"/>
        <end position="121"/>
    </location>
</feature>
<organism evidence="8 9">
    <name type="scientific">Enterococcus ureasiticus</name>
    <dbReference type="NCBI Taxonomy" id="903984"/>
    <lineage>
        <taxon>Bacteria</taxon>
        <taxon>Bacillati</taxon>
        <taxon>Bacillota</taxon>
        <taxon>Bacilli</taxon>
        <taxon>Lactobacillales</taxon>
        <taxon>Enterococcaceae</taxon>
        <taxon>Enterococcus</taxon>
    </lineage>
</organism>
<keyword evidence="3" id="KW-0732">Signal</keyword>
<protein>
    <recommendedName>
        <fullName evidence="7">Gram-positive cocci surface proteins LPxTG domain-containing protein</fullName>
    </recommendedName>
</protein>